<name>A0ABP7LRK2_9ACTN</name>
<comment type="caution">
    <text evidence="6">The sequence shown here is derived from an EMBL/GenBank/DDBJ whole genome shotgun (WGS) entry which is preliminary data.</text>
</comment>
<dbReference type="Proteomes" id="UP001501563">
    <property type="component" value="Unassembled WGS sequence"/>
</dbReference>
<evidence type="ECO:0000256" key="3">
    <source>
        <dbReference type="ARBA" id="ARBA00022578"/>
    </source>
</evidence>
<reference evidence="7" key="1">
    <citation type="journal article" date="2019" name="Int. J. Syst. Evol. Microbiol.">
        <title>The Global Catalogue of Microorganisms (GCM) 10K type strain sequencing project: providing services to taxonomists for standard genome sequencing and annotation.</title>
        <authorList>
            <consortium name="The Broad Institute Genomics Platform"/>
            <consortium name="The Broad Institute Genome Sequencing Center for Infectious Disease"/>
            <person name="Wu L."/>
            <person name="Ma J."/>
        </authorList>
    </citation>
    <scope>NUCLEOTIDE SEQUENCE [LARGE SCALE GENOMIC DNA]</scope>
    <source>
        <strain evidence="7">JCM 16578</strain>
    </source>
</reference>
<dbReference type="EMBL" id="BAAAZA010000063">
    <property type="protein sequence ID" value="GAA3906195.1"/>
    <property type="molecule type" value="Genomic_DNA"/>
</dbReference>
<keyword evidence="3" id="KW-0815">Transposition</keyword>
<dbReference type="Pfam" id="PF00872">
    <property type="entry name" value="Transposase_mut"/>
    <property type="match status" value="1"/>
</dbReference>
<proteinExistence type="inferred from homology"/>
<comment type="similarity">
    <text evidence="2">Belongs to the transposase mutator family.</text>
</comment>
<dbReference type="InterPro" id="IPR001207">
    <property type="entry name" value="Transposase_mutator"/>
</dbReference>
<organism evidence="6 7">
    <name type="scientific">Streptomyces lannensis</name>
    <dbReference type="NCBI Taxonomy" id="766498"/>
    <lineage>
        <taxon>Bacteria</taxon>
        <taxon>Bacillati</taxon>
        <taxon>Actinomycetota</taxon>
        <taxon>Actinomycetes</taxon>
        <taxon>Kitasatosporales</taxon>
        <taxon>Streptomycetaceae</taxon>
        <taxon>Streptomyces</taxon>
    </lineage>
</organism>
<accession>A0ABP7LRK2</accession>
<evidence type="ECO:0000313" key="7">
    <source>
        <dbReference type="Proteomes" id="UP001501563"/>
    </source>
</evidence>
<keyword evidence="7" id="KW-1185">Reference proteome</keyword>
<evidence type="ECO:0000256" key="1">
    <source>
        <dbReference type="ARBA" id="ARBA00002190"/>
    </source>
</evidence>
<gene>
    <name evidence="6" type="ORF">GCM10022207_89560</name>
</gene>
<keyword evidence="5" id="KW-0233">DNA recombination</keyword>
<comment type="function">
    <text evidence="1">Required for the transposition of the insertion element.</text>
</comment>
<sequence>MPRSNDLLASAVFPRGIWRQIWSAPQERLNKEICRRTELPGISPIGPPCVVGTVLVEQDDE</sequence>
<evidence type="ECO:0000313" key="6">
    <source>
        <dbReference type="EMBL" id="GAA3906195.1"/>
    </source>
</evidence>
<keyword evidence="4" id="KW-0238">DNA-binding</keyword>
<protein>
    <submittedName>
        <fullName evidence="6">Uncharacterized protein</fullName>
    </submittedName>
</protein>
<evidence type="ECO:0000256" key="4">
    <source>
        <dbReference type="ARBA" id="ARBA00023125"/>
    </source>
</evidence>
<evidence type="ECO:0000256" key="2">
    <source>
        <dbReference type="ARBA" id="ARBA00010961"/>
    </source>
</evidence>
<evidence type="ECO:0000256" key="5">
    <source>
        <dbReference type="ARBA" id="ARBA00023172"/>
    </source>
</evidence>